<protein>
    <submittedName>
        <fullName evidence="2">Uncharacterized protein</fullName>
    </submittedName>
</protein>
<reference evidence="3" key="2">
    <citation type="submission" date="2015-01" db="EMBL/GenBank/DDBJ databases">
        <title>Evolutionary Origins and Diversification of the Mycorrhizal Mutualists.</title>
        <authorList>
            <consortium name="DOE Joint Genome Institute"/>
            <consortium name="Mycorrhizal Genomics Consortium"/>
            <person name="Kohler A."/>
            <person name="Kuo A."/>
            <person name="Nagy L.G."/>
            <person name="Floudas D."/>
            <person name="Copeland A."/>
            <person name="Barry K.W."/>
            <person name="Cichocki N."/>
            <person name="Veneault-Fourrey C."/>
            <person name="LaButti K."/>
            <person name="Lindquist E.A."/>
            <person name="Lipzen A."/>
            <person name="Lundell T."/>
            <person name="Morin E."/>
            <person name="Murat C."/>
            <person name="Riley R."/>
            <person name="Ohm R."/>
            <person name="Sun H."/>
            <person name="Tunlid A."/>
            <person name="Henrissat B."/>
            <person name="Grigoriev I.V."/>
            <person name="Hibbett D.S."/>
            <person name="Martin F."/>
        </authorList>
    </citation>
    <scope>NUCLEOTIDE SEQUENCE [LARGE SCALE GENOMIC DNA]</scope>
    <source>
        <strain evidence="3">MAFF 305830</strain>
    </source>
</reference>
<proteinExistence type="predicted"/>
<organism evidence="2 3">
    <name type="scientific">Serendipita vermifera MAFF 305830</name>
    <dbReference type="NCBI Taxonomy" id="933852"/>
    <lineage>
        <taxon>Eukaryota</taxon>
        <taxon>Fungi</taxon>
        <taxon>Dikarya</taxon>
        <taxon>Basidiomycota</taxon>
        <taxon>Agaricomycotina</taxon>
        <taxon>Agaricomycetes</taxon>
        <taxon>Sebacinales</taxon>
        <taxon>Serendipitaceae</taxon>
        <taxon>Serendipita</taxon>
    </lineage>
</organism>
<reference evidence="2 3" key="1">
    <citation type="submission" date="2014-04" db="EMBL/GenBank/DDBJ databases">
        <authorList>
            <consortium name="DOE Joint Genome Institute"/>
            <person name="Kuo A."/>
            <person name="Zuccaro A."/>
            <person name="Kohler A."/>
            <person name="Nagy L.G."/>
            <person name="Floudas D."/>
            <person name="Copeland A."/>
            <person name="Barry K.W."/>
            <person name="Cichocki N."/>
            <person name="Veneault-Fourrey C."/>
            <person name="LaButti K."/>
            <person name="Lindquist E.A."/>
            <person name="Lipzen A."/>
            <person name="Lundell T."/>
            <person name="Morin E."/>
            <person name="Murat C."/>
            <person name="Sun H."/>
            <person name="Tunlid A."/>
            <person name="Henrissat B."/>
            <person name="Grigoriev I.V."/>
            <person name="Hibbett D.S."/>
            <person name="Martin F."/>
            <person name="Nordberg H.P."/>
            <person name="Cantor M.N."/>
            <person name="Hua S.X."/>
        </authorList>
    </citation>
    <scope>NUCLEOTIDE SEQUENCE [LARGE SCALE GENOMIC DNA]</scope>
    <source>
        <strain evidence="2 3">MAFF 305830</strain>
    </source>
</reference>
<feature type="region of interest" description="Disordered" evidence="1">
    <location>
        <begin position="143"/>
        <end position="220"/>
    </location>
</feature>
<feature type="compositionally biased region" description="Basic and acidic residues" evidence="1">
    <location>
        <begin position="160"/>
        <end position="193"/>
    </location>
</feature>
<dbReference type="AlphaFoldDB" id="A0A0C2XCW5"/>
<gene>
    <name evidence="2" type="ORF">M408DRAFT_175644</name>
</gene>
<accession>A0A0C2XCW5</accession>
<keyword evidence="3" id="KW-1185">Reference proteome</keyword>
<evidence type="ECO:0000313" key="3">
    <source>
        <dbReference type="Proteomes" id="UP000054097"/>
    </source>
</evidence>
<dbReference type="Proteomes" id="UP000054097">
    <property type="component" value="Unassembled WGS sequence"/>
</dbReference>
<sequence>MELISQMINAQGSSNTNSQKEHAILLLDNVQDTSATLVPSFGHSSGQESHQKTQELRAKTSGVAVLTAEDIILGNVSENVGGNDEGSAQATFRTITATLSKGRDEFIHGLLETPGSENDPEFDHLRSLERFEGWEEDAWLDTDHWSESASNEDAASVSDLEERKESQDVLDKTDGHRVADDGEQDFIIRRDPPGSEALTELDHLLPTQNKKRPRSGNETFKVKRFKGPIVSQIFGSGAPSAFSRRL</sequence>
<dbReference type="HOGENOM" id="CLU_1129663_0_0_1"/>
<name>A0A0C2XCW5_SERVB</name>
<evidence type="ECO:0000256" key="1">
    <source>
        <dbReference type="SAM" id="MobiDB-lite"/>
    </source>
</evidence>
<evidence type="ECO:0000313" key="2">
    <source>
        <dbReference type="EMBL" id="KIM26952.1"/>
    </source>
</evidence>
<dbReference type="EMBL" id="KN824302">
    <property type="protein sequence ID" value="KIM26952.1"/>
    <property type="molecule type" value="Genomic_DNA"/>
</dbReference>